<evidence type="ECO:0000313" key="2">
    <source>
        <dbReference type="Proteomes" id="UP000075763"/>
    </source>
</evidence>
<dbReference type="AlphaFoldDB" id="A0ABD4EK91"/>
<dbReference type="Proteomes" id="UP000075763">
    <property type="component" value="Unassembled WGS sequence"/>
</dbReference>
<dbReference type="EMBL" id="LVCN01000039">
    <property type="protein sequence ID" value="KYL32977.1"/>
    <property type="molecule type" value="Genomic_DNA"/>
</dbReference>
<name>A0ABD4EK91_9GAMM</name>
<gene>
    <name evidence="1" type="ORF">A2I96_16835</name>
</gene>
<protein>
    <submittedName>
        <fullName evidence="1">Uncharacterized protein</fullName>
    </submittedName>
</protein>
<organism evidence="1 2">
    <name type="scientific">Pseudoalteromonas tetraodonis</name>
    <dbReference type="NCBI Taxonomy" id="43659"/>
    <lineage>
        <taxon>Bacteria</taxon>
        <taxon>Pseudomonadati</taxon>
        <taxon>Pseudomonadota</taxon>
        <taxon>Gammaproteobacteria</taxon>
        <taxon>Alteromonadales</taxon>
        <taxon>Pseudoalteromonadaceae</taxon>
        <taxon>Pseudoalteromonas</taxon>
    </lineage>
</organism>
<sequence>MKIKRVFNREGDSPNTTLSWTHEERLVEINFSFDASAVFSKKLNLVFVEAYADMEVQLFKLNGEYIGKYKIATLEHYSFRGLNQNMDSKTGVSLLFHPNTNEVGNEWGDTEQYEFIMGDNTLGKFLDIYR</sequence>
<comment type="caution">
    <text evidence="1">The sequence shown here is derived from an EMBL/GenBank/DDBJ whole genome shotgun (WGS) entry which is preliminary data.</text>
</comment>
<reference evidence="1 2" key="1">
    <citation type="submission" date="2016-03" db="EMBL/GenBank/DDBJ databases">
        <authorList>
            <person name="Zhang H."/>
            <person name="Liu R."/>
            <person name="Wang M."/>
            <person name="Wang H."/>
            <person name="Wang L."/>
            <person name="Song L."/>
        </authorList>
    </citation>
    <scope>NUCLEOTIDE SEQUENCE [LARGE SCALE GENOMIC DNA]</scope>
    <source>
        <strain evidence="1 2">DSM 16099</strain>
    </source>
</reference>
<proteinExistence type="predicted"/>
<accession>A0ABD4EK91</accession>
<evidence type="ECO:0000313" key="1">
    <source>
        <dbReference type="EMBL" id="KYL32977.1"/>
    </source>
</evidence>